<protein>
    <submittedName>
        <fullName evidence="1">RCG43786</fullName>
    </submittedName>
</protein>
<dbReference type="Proteomes" id="UP000234681">
    <property type="component" value="Unassembled WGS sequence"/>
</dbReference>
<organism evidence="1 2">
    <name type="scientific">Rattus norvegicus</name>
    <name type="common">Rat</name>
    <dbReference type="NCBI Taxonomy" id="10116"/>
    <lineage>
        <taxon>Eukaryota</taxon>
        <taxon>Metazoa</taxon>
        <taxon>Chordata</taxon>
        <taxon>Craniata</taxon>
        <taxon>Vertebrata</taxon>
        <taxon>Euteleostomi</taxon>
        <taxon>Mammalia</taxon>
        <taxon>Eutheria</taxon>
        <taxon>Euarchontoglires</taxon>
        <taxon>Glires</taxon>
        <taxon>Rodentia</taxon>
        <taxon>Myomorpha</taxon>
        <taxon>Muroidea</taxon>
        <taxon>Muridae</taxon>
        <taxon>Murinae</taxon>
        <taxon>Rattus</taxon>
    </lineage>
</organism>
<sequence length="91" mass="10328">MRRHWPQMENHAQRSTSQCAALMGKLTKTAVNSAKQPWKEVLESLVSNMKENADSSNITILGAPLLCFLHEDMYFLLPSFHSNVLPTNHYA</sequence>
<reference evidence="2" key="1">
    <citation type="submission" date="2005-06" db="EMBL/GenBank/DDBJ databases">
        <authorList>
            <person name="Mural R.J."/>
            <person name="Li P.W."/>
            <person name="Adams M.D."/>
            <person name="Amanatides P.G."/>
            <person name="Baden-Tillson H."/>
            <person name="Barnstead M."/>
            <person name="Chin S.H."/>
            <person name="Dew I."/>
            <person name="Evans C.A."/>
            <person name="Ferriera S."/>
            <person name="Flanigan M."/>
            <person name="Fosler C."/>
            <person name="Glodek A."/>
            <person name="Gu Z."/>
            <person name="Holt R.A."/>
            <person name="Jennings D."/>
            <person name="Kraft C.L."/>
            <person name="Lu F."/>
            <person name="Nguyen T."/>
            <person name="Nusskern D.R."/>
            <person name="Pfannkoch C.M."/>
            <person name="Sitter C."/>
            <person name="Sutton G.G."/>
            <person name="Venter J.C."/>
            <person name="Wang Z."/>
            <person name="Woodage T."/>
            <person name="Zheng X.H."/>
            <person name="Zhong F."/>
        </authorList>
    </citation>
    <scope>NUCLEOTIDE SEQUENCE [LARGE SCALE GENOMIC DNA]</scope>
    <source>
        <strain>BN</strain>
        <strain evidence="2">Sprague-Dawley</strain>
    </source>
</reference>
<dbReference type="AlphaFoldDB" id="A6KUC5"/>
<gene>
    <name evidence="1" type="ORF">rCG_43786</name>
</gene>
<proteinExistence type="predicted"/>
<evidence type="ECO:0000313" key="2">
    <source>
        <dbReference type="Proteomes" id="UP000234681"/>
    </source>
</evidence>
<evidence type="ECO:0000313" key="1">
    <source>
        <dbReference type="EMBL" id="EDL84756.1"/>
    </source>
</evidence>
<name>A6KUC5_RAT</name>
<accession>A6KUC5</accession>
<dbReference type="EMBL" id="CH474178">
    <property type="protein sequence ID" value="EDL84756.1"/>
    <property type="molecule type" value="Genomic_DNA"/>
</dbReference>